<keyword evidence="2" id="KW-1185">Reference proteome</keyword>
<accession>A0CJ85</accession>
<dbReference type="RefSeq" id="XP_001438249.1">
    <property type="nucleotide sequence ID" value="XM_001438212.1"/>
</dbReference>
<dbReference type="InParanoid" id="A0CJ85"/>
<name>A0CJ85_PARTE</name>
<evidence type="ECO:0000313" key="1">
    <source>
        <dbReference type="EMBL" id="CAK70852.1"/>
    </source>
</evidence>
<dbReference type="EMBL" id="CT868093">
    <property type="protein sequence ID" value="CAK70852.1"/>
    <property type="molecule type" value="Genomic_DNA"/>
</dbReference>
<dbReference type="KEGG" id="ptm:GSPATT00038634001"/>
<dbReference type="PANTHER" id="PTHR33706">
    <property type="entry name" value="MORN VARIANT REPEAT PROTEIN"/>
    <property type="match status" value="1"/>
</dbReference>
<dbReference type="GeneID" id="5024035"/>
<reference evidence="1 2" key="1">
    <citation type="journal article" date="2006" name="Nature">
        <title>Global trends of whole-genome duplications revealed by the ciliate Paramecium tetraurelia.</title>
        <authorList>
            <consortium name="Genoscope"/>
            <person name="Aury J.-M."/>
            <person name="Jaillon O."/>
            <person name="Duret L."/>
            <person name="Noel B."/>
            <person name="Jubin C."/>
            <person name="Porcel B.M."/>
            <person name="Segurens B."/>
            <person name="Daubin V."/>
            <person name="Anthouard V."/>
            <person name="Aiach N."/>
            <person name="Arnaiz O."/>
            <person name="Billaut A."/>
            <person name="Beisson J."/>
            <person name="Blanc I."/>
            <person name="Bouhouche K."/>
            <person name="Camara F."/>
            <person name="Duharcourt S."/>
            <person name="Guigo R."/>
            <person name="Gogendeau D."/>
            <person name="Katinka M."/>
            <person name="Keller A.-M."/>
            <person name="Kissmehl R."/>
            <person name="Klotz C."/>
            <person name="Koll F."/>
            <person name="Le Moue A."/>
            <person name="Lepere C."/>
            <person name="Malinsky S."/>
            <person name="Nowacki M."/>
            <person name="Nowak J.K."/>
            <person name="Plattner H."/>
            <person name="Poulain J."/>
            <person name="Ruiz F."/>
            <person name="Serrano V."/>
            <person name="Zagulski M."/>
            <person name="Dessen P."/>
            <person name="Betermier M."/>
            <person name="Weissenbach J."/>
            <person name="Scarpelli C."/>
            <person name="Schachter V."/>
            <person name="Sperling L."/>
            <person name="Meyer E."/>
            <person name="Cohen J."/>
            <person name="Wincker P."/>
        </authorList>
    </citation>
    <scope>NUCLEOTIDE SEQUENCE [LARGE SCALE GENOMIC DNA]</scope>
    <source>
        <strain evidence="1 2">Stock d4-2</strain>
    </source>
</reference>
<dbReference type="AlphaFoldDB" id="A0CJ85"/>
<sequence length="891" mass="103851">MNKQRRLDIGLIIDLEKQIFSMKDCMREVKELGNGRYLNLQRIDGKNQVNQTSSFFGSYNGGEKSLKNGEWTEIIEFHEHQGKYENGKKVGRWKIRTFQSSYGENDSLNSFERKWLDEQYQSTYENIKIRSVGGLFQNGIKIGTWLEPDSYKLTISYGGEYRNGKKVGLWTIEHCGKHIGGGEYSNEGNDIKIGKWIEFVKLKSMFLYEGEYKKGKKVGLWTLRYCHQSWETLEINNNQICGGGVYCDEGDGIKIGRWIEVSNNLHFENNLHFWNGVFKNGKKIGRWDSTYTKNTYTKINPLFINGGSYSQEGDEIKIGKWIEFENRKGAFIYSGVYQQGKKVGNWDISCTNWQSKENSFTIIGGGSYDEKENFFKTGQWCELRSGQYDYFTYYLGQYKNDKKIGWWDILVKDASNRYEIQSKDSGYRNNKGLFLEIQGFYGQAQLSQNVGTQYNQDQEQEQYIFIGGGQYDIKGLKIGQWLDFNEMIVDVGQYLNGEKMGQWNSWSWSHSNKNYTFICEGQYQKDCKIGKWIANGNTGQYSKNNKVGMWNNQKPHQWSYYDSNGIKIFSNPLYLNESKAILWEGEFKDSKKIGRWDILLRSTVIGGGSYDNEGSCMKIGKWIEISYEQNIFCGEYKDNKKIGYWEEYDNQMIRGNCKQIEIISNIYYSQSGIRIFRSGKPDVVLWVGEFIDNKKIGRWNILYKSIEGKYKELQTYKNTSIIRGGGFYDNEGMKIGKWVEQWKGLKTYAGVYKNNKKIGLWKVLDQDLISSFRNYDDKGNVIYSSEELNVYSWGGLFNGKIKIGRWDILFKAKRSTYYKEIGGGSYDSDGSDMKIGKWIELKDEYNIYCGEYKDNKKIGLWKEQTQDNGEIISFMNYDDEGDEIFRKGLSQ</sequence>
<gene>
    <name evidence="1" type="ORF">GSPATT00038634001</name>
</gene>
<dbReference type="HOGENOM" id="CLU_367045_0_0_1"/>
<dbReference type="Proteomes" id="UP000000600">
    <property type="component" value="Unassembled WGS sequence"/>
</dbReference>
<protein>
    <submittedName>
        <fullName evidence="1">Uncharacterized protein</fullName>
    </submittedName>
</protein>
<organism evidence="1 2">
    <name type="scientific">Paramecium tetraurelia</name>
    <dbReference type="NCBI Taxonomy" id="5888"/>
    <lineage>
        <taxon>Eukaryota</taxon>
        <taxon>Sar</taxon>
        <taxon>Alveolata</taxon>
        <taxon>Ciliophora</taxon>
        <taxon>Intramacronucleata</taxon>
        <taxon>Oligohymenophorea</taxon>
        <taxon>Peniculida</taxon>
        <taxon>Parameciidae</taxon>
        <taxon>Paramecium</taxon>
    </lineage>
</organism>
<evidence type="ECO:0000313" key="2">
    <source>
        <dbReference type="Proteomes" id="UP000000600"/>
    </source>
</evidence>
<dbReference type="SUPFAM" id="SSF82185">
    <property type="entry name" value="Histone H3 K4-specific methyltransferase SET7/9 N-terminal domain"/>
    <property type="match status" value="1"/>
</dbReference>
<dbReference type="PANTHER" id="PTHR33706:SF1">
    <property type="entry name" value="TPR REPEAT PROTEIN"/>
    <property type="match status" value="1"/>
</dbReference>
<proteinExistence type="predicted"/>